<dbReference type="PANTHER" id="PTHR44936:SF10">
    <property type="entry name" value="SENSOR PROTEIN RSTB"/>
    <property type="match status" value="1"/>
</dbReference>
<evidence type="ECO:0000256" key="10">
    <source>
        <dbReference type="SAM" id="Phobius"/>
    </source>
</evidence>
<dbReference type="Gene3D" id="6.10.340.10">
    <property type="match status" value="1"/>
</dbReference>
<dbReference type="InterPro" id="IPR036097">
    <property type="entry name" value="HisK_dim/P_sf"/>
</dbReference>
<dbReference type="EMBL" id="LDOU01000034">
    <property type="protein sequence ID" value="KLV04519.1"/>
    <property type="molecule type" value="Genomic_DNA"/>
</dbReference>
<dbReference type="GO" id="GO:0000155">
    <property type="term" value="F:phosphorelay sensor kinase activity"/>
    <property type="evidence" value="ECO:0007669"/>
    <property type="project" value="InterPro"/>
</dbReference>
<evidence type="ECO:0000259" key="12">
    <source>
        <dbReference type="PROSITE" id="PS50885"/>
    </source>
</evidence>
<dbReference type="RefSeq" id="WP_047887664.1">
    <property type="nucleotide sequence ID" value="NZ_CP071326.1"/>
</dbReference>
<dbReference type="SMART" id="SM00388">
    <property type="entry name" value="HisKA"/>
    <property type="match status" value="1"/>
</dbReference>
<keyword evidence="10" id="KW-1133">Transmembrane helix</keyword>
<dbReference type="PRINTS" id="PR00344">
    <property type="entry name" value="BCTRLSENSOR"/>
</dbReference>
<reference evidence="13 14" key="1">
    <citation type="submission" date="2015-05" db="EMBL/GenBank/DDBJ databases">
        <title>Photobacterium galathea sp. nov.</title>
        <authorList>
            <person name="Machado H."/>
            <person name="Gram L."/>
        </authorList>
    </citation>
    <scope>NUCLEOTIDE SEQUENCE [LARGE SCALE GENOMIC DNA]</scope>
    <source>
        <strain evidence="13 14">DSM 22954</strain>
    </source>
</reference>
<gene>
    <name evidence="13" type="ORF">ABT57_23345</name>
</gene>
<keyword evidence="10" id="KW-0472">Membrane</keyword>
<dbReference type="Pfam" id="PF02518">
    <property type="entry name" value="HATPase_c"/>
    <property type="match status" value="1"/>
</dbReference>
<evidence type="ECO:0000256" key="5">
    <source>
        <dbReference type="ARBA" id="ARBA00022553"/>
    </source>
</evidence>
<comment type="catalytic activity">
    <reaction evidence="1">
        <text>ATP + protein L-histidine = ADP + protein N-phospho-L-histidine.</text>
        <dbReference type="EC" id="2.7.13.3"/>
    </reaction>
</comment>
<evidence type="ECO:0000256" key="6">
    <source>
        <dbReference type="ARBA" id="ARBA00022679"/>
    </source>
</evidence>
<keyword evidence="9" id="KW-0067">ATP-binding</keyword>
<dbReference type="SMART" id="SM00304">
    <property type="entry name" value="HAMP"/>
    <property type="match status" value="1"/>
</dbReference>
<evidence type="ECO:0000256" key="3">
    <source>
        <dbReference type="ARBA" id="ARBA00012438"/>
    </source>
</evidence>
<evidence type="ECO:0000256" key="1">
    <source>
        <dbReference type="ARBA" id="ARBA00000085"/>
    </source>
</evidence>
<dbReference type="Gene3D" id="3.30.565.10">
    <property type="entry name" value="Histidine kinase-like ATPase, C-terminal domain"/>
    <property type="match status" value="1"/>
</dbReference>
<dbReference type="InterPro" id="IPR050980">
    <property type="entry name" value="2C_sensor_his_kinase"/>
</dbReference>
<dbReference type="SUPFAM" id="SSF47384">
    <property type="entry name" value="Homodimeric domain of signal transducing histidine kinase"/>
    <property type="match status" value="1"/>
</dbReference>
<dbReference type="GO" id="GO:0005886">
    <property type="term" value="C:plasma membrane"/>
    <property type="evidence" value="ECO:0007669"/>
    <property type="project" value="UniProtKB-SubCell"/>
</dbReference>
<evidence type="ECO:0000256" key="2">
    <source>
        <dbReference type="ARBA" id="ARBA00004651"/>
    </source>
</evidence>
<proteinExistence type="predicted"/>
<dbReference type="Pfam" id="PF00512">
    <property type="entry name" value="HisKA"/>
    <property type="match status" value="1"/>
</dbReference>
<feature type="transmembrane region" description="Helical" evidence="10">
    <location>
        <begin position="139"/>
        <end position="160"/>
    </location>
</feature>
<accession>A0A0J1GYF9</accession>
<dbReference type="PROSITE" id="PS50885">
    <property type="entry name" value="HAMP"/>
    <property type="match status" value="1"/>
</dbReference>
<dbReference type="EC" id="2.7.13.3" evidence="3"/>
<evidence type="ECO:0000313" key="14">
    <source>
        <dbReference type="Proteomes" id="UP000035909"/>
    </source>
</evidence>
<name>A0A0J1GYF9_9GAMM</name>
<keyword evidence="5" id="KW-0597">Phosphoprotein</keyword>
<dbReference type="InterPro" id="IPR003661">
    <property type="entry name" value="HisK_dim/P_dom"/>
</dbReference>
<protein>
    <recommendedName>
        <fullName evidence="3">histidine kinase</fullName>
        <ecNumber evidence="3">2.7.13.3</ecNumber>
    </recommendedName>
</protein>
<dbReference type="InterPro" id="IPR036890">
    <property type="entry name" value="HATPase_C_sf"/>
</dbReference>
<dbReference type="PANTHER" id="PTHR44936">
    <property type="entry name" value="SENSOR PROTEIN CREC"/>
    <property type="match status" value="1"/>
</dbReference>
<dbReference type="STRING" id="320778.ABT57_23345"/>
<dbReference type="Proteomes" id="UP000035909">
    <property type="component" value="Unassembled WGS sequence"/>
</dbReference>
<evidence type="ECO:0000256" key="4">
    <source>
        <dbReference type="ARBA" id="ARBA00022475"/>
    </source>
</evidence>
<dbReference type="PATRIC" id="fig|320778.3.peg.4989"/>
<dbReference type="GO" id="GO:0005524">
    <property type="term" value="F:ATP binding"/>
    <property type="evidence" value="ECO:0007669"/>
    <property type="project" value="UniProtKB-KW"/>
</dbReference>
<evidence type="ECO:0000313" key="13">
    <source>
        <dbReference type="EMBL" id="KLV04519.1"/>
    </source>
</evidence>
<dbReference type="InterPro" id="IPR003660">
    <property type="entry name" value="HAMP_dom"/>
</dbReference>
<comment type="subcellular location">
    <subcellularLocation>
        <location evidence="2">Cell membrane</location>
        <topology evidence="2">Multi-pass membrane protein</topology>
    </subcellularLocation>
</comment>
<dbReference type="SMART" id="SM00387">
    <property type="entry name" value="HATPase_c"/>
    <property type="match status" value="1"/>
</dbReference>
<dbReference type="CDD" id="cd00082">
    <property type="entry name" value="HisKA"/>
    <property type="match status" value="1"/>
</dbReference>
<comment type="caution">
    <text evidence="13">The sequence shown here is derived from an EMBL/GenBank/DDBJ whole genome shotgun (WGS) entry which is preliminary data.</text>
</comment>
<dbReference type="PROSITE" id="PS50109">
    <property type="entry name" value="HIS_KIN"/>
    <property type="match status" value="1"/>
</dbReference>
<evidence type="ECO:0000259" key="11">
    <source>
        <dbReference type="PROSITE" id="PS50109"/>
    </source>
</evidence>
<feature type="domain" description="Histidine kinase" evidence="11">
    <location>
        <begin position="217"/>
        <end position="427"/>
    </location>
</feature>
<keyword evidence="14" id="KW-1185">Reference proteome</keyword>
<dbReference type="OrthoDB" id="9804645at2"/>
<feature type="domain" description="HAMP" evidence="12">
    <location>
        <begin position="157"/>
        <end position="209"/>
    </location>
</feature>
<dbReference type="InterPro" id="IPR004358">
    <property type="entry name" value="Sig_transdc_His_kin-like_C"/>
</dbReference>
<dbReference type="Gene3D" id="1.10.287.130">
    <property type="match status" value="1"/>
</dbReference>
<dbReference type="AlphaFoldDB" id="A0A0J1GYF9"/>
<keyword evidence="10" id="KW-0812">Transmembrane</keyword>
<dbReference type="InterPro" id="IPR003594">
    <property type="entry name" value="HATPase_dom"/>
</dbReference>
<keyword evidence="6" id="KW-0808">Transferase</keyword>
<dbReference type="Pfam" id="PF00672">
    <property type="entry name" value="HAMP"/>
    <property type="match status" value="1"/>
</dbReference>
<evidence type="ECO:0000256" key="7">
    <source>
        <dbReference type="ARBA" id="ARBA00022741"/>
    </source>
</evidence>
<evidence type="ECO:0000256" key="8">
    <source>
        <dbReference type="ARBA" id="ARBA00022777"/>
    </source>
</evidence>
<keyword evidence="8" id="KW-0418">Kinase</keyword>
<feature type="transmembrane region" description="Helical" evidence="10">
    <location>
        <begin position="5"/>
        <end position="26"/>
    </location>
</feature>
<dbReference type="SUPFAM" id="SSF55874">
    <property type="entry name" value="ATPase domain of HSP90 chaperone/DNA topoisomerase II/histidine kinase"/>
    <property type="match status" value="1"/>
</dbReference>
<dbReference type="InterPro" id="IPR005467">
    <property type="entry name" value="His_kinase_dom"/>
</dbReference>
<evidence type="ECO:0000256" key="9">
    <source>
        <dbReference type="ARBA" id="ARBA00022840"/>
    </source>
</evidence>
<dbReference type="CDD" id="cd06225">
    <property type="entry name" value="HAMP"/>
    <property type="match status" value="1"/>
</dbReference>
<organism evidence="13 14">
    <name type="scientific">Photobacterium ganghwense</name>
    <dbReference type="NCBI Taxonomy" id="320778"/>
    <lineage>
        <taxon>Bacteria</taxon>
        <taxon>Pseudomonadati</taxon>
        <taxon>Pseudomonadota</taxon>
        <taxon>Gammaproteobacteria</taxon>
        <taxon>Vibrionales</taxon>
        <taxon>Vibrionaceae</taxon>
        <taxon>Photobacterium</taxon>
    </lineage>
</organism>
<keyword evidence="4" id="KW-1003">Cell membrane</keyword>
<sequence length="428" mass="48851">MKRLYLEFFVGLSGLFFLCVVAVSYVTEELTPDYEAEIEISYVASVMQILGDVAAQRGQEQAEQLFEGFVERSHLKAERYSWGHPTLTAIEAEQLFRHGAVFEDENQYWATFGNKQWIYYLEPDRTQTIWQYLDYEVGFLWLSFVATFALYSALMLKILARRFHMLEEATMAFSDGDFNVRASEKPGHRVGRLNERFNQMADKIAELIVSHKQLTNAIAHELRTPIFRVQCQLEMLEDTSLNTTQQGYVAGIMDDMEELEQLIDELLYYARMERSGITLAMKEQDVAEVLALTVNQCQKDTNKTLRLECPTDCTFTVDAHHLGRAVSNLVRNAFRYAEDTIIVRSYCRQGRLYIDVDDDGCGIPKDERQKILQPFYRIGTARDRQSGGHGLGLAIVSQVVSMHRGELRVGDSDTGGARFTIILPGACC</sequence>
<keyword evidence="7" id="KW-0547">Nucleotide-binding</keyword>